<evidence type="ECO:0000313" key="10">
    <source>
        <dbReference type="EMBL" id="AAT28887.2"/>
    </source>
</evidence>
<dbReference type="SMART" id="SM01207">
    <property type="entry name" value="G3P_acyltransf"/>
    <property type="match status" value="1"/>
</dbReference>
<dbReference type="EMBL" id="AE017336">
    <property type="protein sequence ID" value="AAT28887.2"/>
    <property type="molecule type" value="Genomic_DNA"/>
</dbReference>
<dbReference type="KEGG" id="bar:GBAA_pXO1_0145"/>
<dbReference type="InterPro" id="IPR003811">
    <property type="entry name" value="G3P_acylTferase_PlsY"/>
</dbReference>
<dbReference type="GO" id="GO:0008654">
    <property type="term" value="P:phospholipid biosynthetic process"/>
    <property type="evidence" value="ECO:0007669"/>
    <property type="project" value="UniProtKB-KW"/>
</dbReference>
<evidence type="ECO:0000313" key="11">
    <source>
        <dbReference type="Proteomes" id="UP000000594"/>
    </source>
</evidence>
<organism evidence="10 11">
    <name type="scientific">Bacillus anthracis</name>
    <name type="common">anthrax bacterium</name>
    <dbReference type="NCBI Taxonomy" id="1392"/>
    <lineage>
        <taxon>Bacteria</taxon>
        <taxon>Bacillati</taxon>
        <taxon>Bacillota</taxon>
        <taxon>Bacilli</taxon>
        <taxon>Bacillales</taxon>
        <taxon>Bacillaceae</taxon>
        <taxon>Bacillus</taxon>
        <taxon>Bacillus cereus group</taxon>
    </lineage>
</organism>
<keyword evidence="9" id="KW-1208">Phospholipid metabolism</keyword>
<keyword evidence="1" id="KW-1003">Cell membrane</keyword>
<evidence type="ECO:0000256" key="3">
    <source>
        <dbReference type="ARBA" id="ARBA00022679"/>
    </source>
</evidence>
<geneLocation type="plasmid" evidence="10 11">
    <name>pXO1</name>
</geneLocation>
<keyword evidence="8" id="KW-0594">Phospholipid biosynthesis</keyword>
<dbReference type="GO" id="GO:0005886">
    <property type="term" value="C:plasma membrane"/>
    <property type="evidence" value="ECO:0007669"/>
    <property type="project" value="InterPro"/>
</dbReference>
<gene>
    <name evidence="10" type="ordered locus">GBAA_pXO1_0145</name>
</gene>
<dbReference type="HOGENOM" id="CLU_2663188_0_0_9"/>
<keyword evidence="10" id="KW-0614">Plasmid</keyword>
<keyword evidence="2" id="KW-0444">Lipid biosynthesis</keyword>
<keyword evidence="4" id="KW-0812">Transmembrane</keyword>
<dbReference type="Proteomes" id="UP000000594">
    <property type="component" value="Plasmid pXO1"/>
</dbReference>
<name>Q6EZN2_BACAN</name>
<accession>Q6EZN2</accession>
<keyword evidence="11" id="KW-1185">Reference proteome</keyword>
<keyword evidence="5" id="KW-1133">Transmembrane helix</keyword>
<evidence type="ECO:0000256" key="2">
    <source>
        <dbReference type="ARBA" id="ARBA00022516"/>
    </source>
</evidence>
<evidence type="ECO:0000256" key="7">
    <source>
        <dbReference type="ARBA" id="ARBA00023136"/>
    </source>
</evidence>
<dbReference type="AlphaFoldDB" id="Q6EZN2"/>
<keyword evidence="3" id="KW-0808">Transferase</keyword>
<evidence type="ECO:0000256" key="5">
    <source>
        <dbReference type="ARBA" id="ARBA00022989"/>
    </source>
</evidence>
<keyword evidence="7" id="KW-0472">Membrane</keyword>
<reference evidence="10 11" key="1">
    <citation type="journal article" date="2009" name="J. Bacteriol.">
        <title>The complete genome sequence of Bacillus anthracis Ames 'Ancestor'.</title>
        <authorList>
            <person name="Ravel J."/>
            <person name="Jiang L."/>
            <person name="Stanley S.T."/>
            <person name="Wilson M.R."/>
            <person name="Decker R.S."/>
            <person name="Read T.D."/>
            <person name="Worsham P."/>
            <person name="Keim P.S."/>
            <person name="Salzberg S.L."/>
            <person name="Fraser-Liggett C.M."/>
            <person name="Rasko D.A."/>
        </authorList>
    </citation>
    <scope>NUCLEOTIDE SEQUENCE [LARGE SCALE GENOMIC DNA]</scope>
    <source>
        <strain evidence="11">Ames ancestor</strain>
        <plasmid evidence="11">pXO1</plasmid>
    </source>
</reference>
<evidence type="ECO:0000256" key="6">
    <source>
        <dbReference type="ARBA" id="ARBA00023098"/>
    </source>
</evidence>
<evidence type="ECO:0000256" key="8">
    <source>
        <dbReference type="ARBA" id="ARBA00023209"/>
    </source>
</evidence>
<dbReference type="PATRIC" id="fig|1392.234.peg.5866"/>
<evidence type="ECO:0000256" key="4">
    <source>
        <dbReference type="ARBA" id="ARBA00022692"/>
    </source>
</evidence>
<dbReference type="Pfam" id="PF02660">
    <property type="entry name" value="G3P_acyltransf"/>
    <property type="match status" value="1"/>
</dbReference>
<protein>
    <submittedName>
        <fullName evidence="10">Conserved domain protein</fullName>
    </submittedName>
</protein>
<evidence type="ECO:0000256" key="1">
    <source>
        <dbReference type="ARBA" id="ARBA00022475"/>
    </source>
</evidence>
<dbReference type="GO" id="GO:0043772">
    <property type="term" value="F:acyl-phosphate glycerol-3-phosphate acyltransferase activity"/>
    <property type="evidence" value="ECO:0007669"/>
    <property type="project" value="InterPro"/>
</dbReference>
<proteinExistence type="predicted"/>
<sequence>MAVSYLLGNILTADIVTKLKHNVDIRAEGSGKPGTRNMGRVYGKGYLFHLYKIKTTYLYVVFIRLWRKSSPQPIFVSEPLFMCQH</sequence>
<keyword evidence="6" id="KW-0443">Lipid metabolism</keyword>
<evidence type="ECO:0000256" key="9">
    <source>
        <dbReference type="ARBA" id="ARBA00023264"/>
    </source>
</evidence>